<gene>
    <name evidence="3" type="ORF">SAMN04515678_10489</name>
</gene>
<evidence type="ECO:0008006" key="5">
    <source>
        <dbReference type="Google" id="ProtNLM"/>
    </source>
</evidence>
<keyword evidence="4" id="KW-1185">Reference proteome</keyword>
<dbReference type="RefSeq" id="WP_149755340.1">
    <property type="nucleotide sequence ID" value="NZ_FOMS01000004.1"/>
</dbReference>
<feature type="chain" id="PRO_5009301943" description="Lipoprotein" evidence="2">
    <location>
        <begin position="18"/>
        <end position="62"/>
    </location>
</feature>
<accession>A0A1I1W2L0</accession>
<reference evidence="3 4" key="1">
    <citation type="submission" date="2016-10" db="EMBL/GenBank/DDBJ databases">
        <authorList>
            <person name="Varghese N."/>
            <person name="Submissions S."/>
        </authorList>
    </citation>
    <scope>NUCLEOTIDE SEQUENCE [LARGE SCALE GENOMIC DNA]</scope>
    <source>
        <strain evidence="4">YIM D21,KCTC 23444,ACCC 10710</strain>
    </source>
</reference>
<dbReference type="EMBL" id="FOMS01000004">
    <property type="protein sequence ID" value="SFD89249.1"/>
    <property type="molecule type" value="Genomic_DNA"/>
</dbReference>
<dbReference type="Proteomes" id="UP000325289">
    <property type="component" value="Unassembled WGS sequence"/>
</dbReference>
<evidence type="ECO:0000256" key="2">
    <source>
        <dbReference type="SAM" id="SignalP"/>
    </source>
</evidence>
<evidence type="ECO:0000313" key="4">
    <source>
        <dbReference type="Proteomes" id="UP000325289"/>
    </source>
</evidence>
<evidence type="ECO:0000256" key="1">
    <source>
        <dbReference type="SAM" id="MobiDB-lite"/>
    </source>
</evidence>
<keyword evidence="2" id="KW-0732">Signal</keyword>
<organism evidence="3 4">
    <name type="scientific">Roseivivax sediminis</name>
    <dbReference type="NCBI Taxonomy" id="936889"/>
    <lineage>
        <taxon>Bacteria</taxon>
        <taxon>Pseudomonadati</taxon>
        <taxon>Pseudomonadota</taxon>
        <taxon>Alphaproteobacteria</taxon>
        <taxon>Rhodobacterales</taxon>
        <taxon>Roseobacteraceae</taxon>
        <taxon>Roseivivax</taxon>
    </lineage>
</organism>
<evidence type="ECO:0000313" key="3">
    <source>
        <dbReference type="EMBL" id="SFD89249.1"/>
    </source>
</evidence>
<dbReference type="PROSITE" id="PS51257">
    <property type="entry name" value="PROKAR_LIPOPROTEIN"/>
    <property type="match status" value="1"/>
</dbReference>
<dbReference type="AlphaFoldDB" id="A0A1I1W2L0"/>
<sequence length="62" mass="6154">MPRAARALIALAPLALAGCLALSAADTAKDAAVFTTKTAVKGTASAGRIATAPLRGDEEDDD</sequence>
<name>A0A1I1W2L0_9RHOB</name>
<protein>
    <recommendedName>
        <fullName evidence="5">Lipoprotein</fullName>
    </recommendedName>
</protein>
<proteinExistence type="predicted"/>
<feature type="signal peptide" evidence="2">
    <location>
        <begin position="1"/>
        <end position="17"/>
    </location>
</feature>
<feature type="region of interest" description="Disordered" evidence="1">
    <location>
        <begin position="43"/>
        <end position="62"/>
    </location>
</feature>